<keyword evidence="2" id="KW-1185">Reference proteome</keyword>
<comment type="caution">
    <text evidence="1">The sequence shown here is derived from an EMBL/GenBank/DDBJ whole genome shotgun (WGS) entry which is preliminary data.</text>
</comment>
<dbReference type="AlphaFoldDB" id="A0AAV8VZY8"/>
<organism evidence="1 2">
    <name type="scientific">Exocentrus adspersus</name>
    <dbReference type="NCBI Taxonomy" id="1586481"/>
    <lineage>
        <taxon>Eukaryota</taxon>
        <taxon>Metazoa</taxon>
        <taxon>Ecdysozoa</taxon>
        <taxon>Arthropoda</taxon>
        <taxon>Hexapoda</taxon>
        <taxon>Insecta</taxon>
        <taxon>Pterygota</taxon>
        <taxon>Neoptera</taxon>
        <taxon>Endopterygota</taxon>
        <taxon>Coleoptera</taxon>
        <taxon>Polyphaga</taxon>
        <taxon>Cucujiformia</taxon>
        <taxon>Chrysomeloidea</taxon>
        <taxon>Cerambycidae</taxon>
        <taxon>Lamiinae</taxon>
        <taxon>Acanthocinini</taxon>
        <taxon>Exocentrus</taxon>
    </lineage>
</organism>
<name>A0AAV8VZY8_9CUCU</name>
<reference evidence="1 2" key="1">
    <citation type="journal article" date="2023" name="Insect Mol. Biol.">
        <title>Genome sequencing provides insights into the evolution of gene families encoding plant cell wall-degrading enzymes in longhorned beetles.</title>
        <authorList>
            <person name="Shin N.R."/>
            <person name="Okamura Y."/>
            <person name="Kirsch R."/>
            <person name="Pauchet Y."/>
        </authorList>
    </citation>
    <scope>NUCLEOTIDE SEQUENCE [LARGE SCALE GENOMIC DNA]</scope>
    <source>
        <strain evidence="1">EAD_L_NR</strain>
    </source>
</reference>
<protein>
    <submittedName>
        <fullName evidence="1">Uncharacterized protein</fullName>
    </submittedName>
</protein>
<sequence>MGGVPTPVLNDCNRSAGKVTGIVTQDDDNYISYSNFAVLSSGPESGTEISFTRKGTMTLDPTSICASVTRLPTPRNCYCYLHLFGENVYDTTRKEQMSGPGFLETYTDGAKLSEKATPTAAEARVPEIKRGSTVVIALCSIPVWARKLQVKTGLLLREFSGFISCLDLEYPEITITGNDP</sequence>
<dbReference type="EMBL" id="JANEYG010000016">
    <property type="protein sequence ID" value="KAJ8919819.1"/>
    <property type="molecule type" value="Genomic_DNA"/>
</dbReference>
<evidence type="ECO:0000313" key="1">
    <source>
        <dbReference type="EMBL" id="KAJ8919819.1"/>
    </source>
</evidence>
<dbReference type="Proteomes" id="UP001159042">
    <property type="component" value="Unassembled WGS sequence"/>
</dbReference>
<accession>A0AAV8VZY8</accession>
<proteinExistence type="predicted"/>
<gene>
    <name evidence="1" type="ORF">NQ315_006348</name>
</gene>
<evidence type="ECO:0000313" key="2">
    <source>
        <dbReference type="Proteomes" id="UP001159042"/>
    </source>
</evidence>